<evidence type="ECO:0000256" key="1">
    <source>
        <dbReference type="ARBA" id="ARBA00010790"/>
    </source>
</evidence>
<gene>
    <name evidence="7" type="ORF">SLS53_003892</name>
</gene>
<dbReference type="Gene3D" id="3.30.560.10">
    <property type="entry name" value="Glucose Oxidase, domain 3"/>
    <property type="match status" value="1"/>
</dbReference>
<keyword evidence="3" id="KW-0285">Flavoprotein</keyword>
<dbReference type="InterPro" id="IPR012132">
    <property type="entry name" value="GMC_OxRdtase"/>
</dbReference>
<organism evidence="7 8">
    <name type="scientific">Cytospora paraplurivora</name>
    <dbReference type="NCBI Taxonomy" id="2898453"/>
    <lineage>
        <taxon>Eukaryota</taxon>
        <taxon>Fungi</taxon>
        <taxon>Dikarya</taxon>
        <taxon>Ascomycota</taxon>
        <taxon>Pezizomycotina</taxon>
        <taxon>Sordariomycetes</taxon>
        <taxon>Sordariomycetidae</taxon>
        <taxon>Diaporthales</taxon>
        <taxon>Cytosporaceae</taxon>
        <taxon>Cytospora</taxon>
    </lineage>
</organism>
<keyword evidence="8" id="KW-1185">Reference proteome</keyword>
<dbReference type="EMBL" id="JAJSPL020000012">
    <property type="protein sequence ID" value="KAK7743872.1"/>
    <property type="molecule type" value="Genomic_DNA"/>
</dbReference>
<feature type="binding site" evidence="2">
    <location>
        <begin position="553"/>
        <end position="554"/>
    </location>
    <ligand>
        <name>FAD</name>
        <dbReference type="ChEBI" id="CHEBI:57692"/>
    </ligand>
</feature>
<dbReference type="PANTHER" id="PTHR11552">
    <property type="entry name" value="GLUCOSE-METHANOL-CHOLINE GMC OXIDOREDUCTASE"/>
    <property type="match status" value="1"/>
</dbReference>
<accession>A0AAN9U9W0</accession>
<evidence type="ECO:0000259" key="5">
    <source>
        <dbReference type="PROSITE" id="PS00623"/>
    </source>
</evidence>
<feature type="binding site" evidence="2">
    <location>
        <begin position="105"/>
        <end position="108"/>
    </location>
    <ligand>
        <name>FAD</name>
        <dbReference type="ChEBI" id="CHEBI:57692"/>
    </ligand>
</feature>
<dbReference type="Pfam" id="PF00732">
    <property type="entry name" value="GMC_oxred_N"/>
    <property type="match status" value="1"/>
</dbReference>
<keyword evidence="4" id="KW-0472">Membrane</keyword>
<proteinExistence type="inferred from homology"/>
<dbReference type="Proteomes" id="UP001320245">
    <property type="component" value="Unassembled WGS sequence"/>
</dbReference>
<dbReference type="SUPFAM" id="SSF54373">
    <property type="entry name" value="FAD-linked reductases, C-terminal domain"/>
    <property type="match status" value="1"/>
</dbReference>
<feature type="binding site" evidence="2">
    <location>
        <begin position="27"/>
        <end position="28"/>
    </location>
    <ligand>
        <name>FAD</name>
        <dbReference type="ChEBI" id="CHEBI:57692"/>
    </ligand>
</feature>
<dbReference type="InterPro" id="IPR036188">
    <property type="entry name" value="FAD/NAD-bd_sf"/>
</dbReference>
<dbReference type="PIRSF" id="PIRSF000137">
    <property type="entry name" value="Alcohol_oxidase"/>
    <property type="match status" value="1"/>
</dbReference>
<keyword evidence="4" id="KW-0812">Transmembrane</keyword>
<dbReference type="Pfam" id="PF05199">
    <property type="entry name" value="GMC_oxred_C"/>
    <property type="match status" value="1"/>
</dbReference>
<evidence type="ECO:0000256" key="2">
    <source>
        <dbReference type="PIRSR" id="PIRSR000137-2"/>
    </source>
</evidence>
<evidence type="ECO:0000313" key="8">
    <source>
        <dbReference type="Proteomes" id="UP001320245"/>
    </source>
</evidence>
<evidence type="ECO:0000313" key="7">
    <source>
        <dbReference type="EMBL" id="KAK7743872.1"/>
    </source>
</evidence>
<comment type="similarity">
    <text evidence="1 3">Belongs to the GMC oxidoreductase family.</text>
</comment>
<keyword evidence="2 3" id="KW-0274">FAD</keyword>
<feature type="binding site" evidence="2">
    <location>
        <position position="245"/>
    </location>
    <ligand>
        <name>FAD</name>
        <dbReference type="ChEBI" id="CHEBI:57692"/>
    </ligand>
</feature>
<dbReference type="InterPro" id="IPR007867">
    <property type="entry name" value="GMC_OxRtase_C"/>
</dbReference>
<dbReference type="GO" id="GO:0016614">
    <property type="term" value="F:oxidoreductase activity, acting on CH-OH group of donors"/>
    <property type="evidence" value="ECO:0007669"/>
    <property type="project" value="InterPro"/>
</dbReference>
<evidence type="ECO:0000259" key="6">
    <source>
        <dbReference type="PROSITE" id="PS00624"/>
    </source>
</evidence>
<reference evidence="7 8" key="1">
    <citation type="journal article" date="2023" name="PLoS ONE">
        <title>Cytospora paraplurivora sp. nov. isolated from orchards with fruit tree decline syndrome in Ontario, Canada.</title>
        <authorList>
            <person name="Ilyukhin E."/>
            <person name="Nguyen H.D.T."/>
            <person name="Castle A.J."/>
            <person name="Ellouze W."/>
        </authorList>
    </citation>
    <scope>NUCLEOTIDE SEQUENCE [LARGE SCALE GENOMIC DNA]</scope>
    <source>
        <strain evidence="7 8">FDS-564</strain>
    </source>
</reference>
<sequence>MQLSHFQDDSYLNMSSSFDFVIIGGGTSGLVVAARLSEMHRFRILVLEAGGNHIEDPRVKTPAMWASLIGTEADWGFNTEPQAGLNNRSVTVNQGKGLGGSSAINAQVFVPPTKANINAWETLGNEGWDWDMLQKNVTRTYTYPSVKQKLGAPPDVDGWTVKNEAAKGPVQTSFPKVSVNDPWTSTMKALGYSLANDPFLGAASGSFSNLLSIDPATKERSYSASAYYQPCKDRGNLVVLTGAHVEKILFDQEGGVKAVGVQYSHEGITKTVSAMKEVVLAAGTFQSPKILELSGIGDAQLLNKLGIKSIRDLPGVGENLQDHLVCGVSYKAIDSLETLDALVRQEPEAVGQAIQEYATSKSGALASIGIDTYAYLPILDHVSQDSPGFERLSKLLDENGPPGSDQRASALYSFVRQTLLDPKAPSAAYLTMRGQSPLPVDLTWSPDSPTRPVPGKFLTIATVLSQPLSPGTSHIRSADPTDAPVIDPAYLSHPVDAEVMAAQMLQIEKIAASEPLSSTLLVQPLRRRDPASDFRGDLEKAKRFARTSSISMWHPAGTCAMLPMDKRGVVDASLRVHGVQGLRVVDASVMPLVCNANLQAVVYGVAERAADLIKAAWGA</sequence>
<evidence type="ECO:0000256" key="4">
    <source>
        <dbReference type="SAM" id="Phobius"/>
    </source>
</evidence>
<feature type="transmembrane region" description="Helical" evidence="4">
    <location>
        <begin position="20"/>
        <end position="37"/>
    </location>
</feature>
<dbReference type="PROSITE" id="PS00624">
    <property type="entry name" value="GMC_OXRED_2"/>
    <property type="match status" value="1"/>
</dbReference>
<comment type="caution">
    <text evidence="7">The sequence shown here is derived from an EMBL/GenBank/DDBJ whole genome shotgun (WGS) entry which is preliminary data.</text>
</comment>
<comment type="cofactor">
    <cofactor evidence="2">
        <name>FAD</name>
        <dbReference type="ChEBI" id="CHEBI:57692"/>
    </cofactor>
</comment>
<dbReference type="AlphaFoldDB" id="A0AAN9U9W0"/>
<protein>
    <recommendedName>
        <fullName evidence="5 6">Glucose-methanol-choline oxidoreductase N-terminal domain-containing protein</fullName>
    </recommendedName>
</protein>
<dbReference type="InterPro" id="IPR000172">
    <property type="entry name" value="GMC_OxRdtase_N"/>
</dbReference>
<dbReference type="Gene3D" id="3.50.50.60">
    <property type="entry name" value="FAD/NAD(P)-binding domain"/>
    <property type="match status" value="1"/>
</dbReference>
<name>A0AAN9U9W0_9PEZI</name>
<feature type="domain" description="Glucose-methanol-choline oxidoreductase N-terminal" evidence="6">
    <location>
        <begin position="283"/>
        <end position="297"/>
    </location>
</feature>
<feature type="domain" description="Glucose-methanol-choline oxidoreductase N-terminal" evidence="5">
    <location>
        <begin position="95"/>
        <end position="118"/>
    </location>
</feature>
<evidence type="ECO:0000256" key="3">
    <source>
        <dbReference type="RuleBase" id="RU003968"/>
    </source>
</evidence>
<dbReference type="SUPFAM" id="SSF51905">
    <property type="entry name" value="FAD/NAD(P)-binding domain"/>
    <property type="match status" value="1"/>
</dbReference>
<keyword evidence="4" id="KW-1133">Transmembrane helix</keyword>
<dbReference type="GO" id="GO:0050660">
    <property type="term" value="F:flavin adenine dinucleotide binding"/>
    <property type="evidence" value="ECO:0007669"/>
    <property type="project" value="InterPro"/>
</dbReference>
<dbReference type="PANTHER" id="PTHR11552:SF210">
    <property type="entry name" value="GLUCOSE-METHANOL-CHOLINE OXIDOREDUCTASE N-TERMINAL DOMAIN-CONTAINING PROTEIN-RELATED"/>
    <property type="match status" value="1"/>
</dbReference>
<dbReference type="PROSITE" id="PS00623">
    <property type="entry name" value="GMC_OXRED_1"/>
    <property type="match status" value="1"/>
</dbReference>